<dbReference type="CDD" id="cd02440">
    <property type="entry name" value="AdoMet_MTases"/>
    <property type="match status" value="1"/>
</dbReference>
<evidence type="ECO:0000313" key="1">
    <source>
        <dbReference type="EMBL" id="EFP13297.1"/>
    </source>
</evidence>
<name>E3N086_CAERE</name>
<keyword evidence="2" id="KW-1185">Reference proteome</keyword>
<dbReference type="Pfam" id="PF10294">
    <property type="entry name" value="Methyltransf_16"/>
    <property type="match status" value="1"/>
</dbReference>
<gene>
    <name evidence="1" type="ORF">CRE_12158</name>
</gene>
<dbReference type="PANTHER" id="PTHR14614:SF130">
    <property type="entry name" value="PROTEIN-LYSINE N-METHYLTRANSFERASE EEF2KMT"/>
    <property type="match status" value="1"/>
</dbReference>
<protein>
    <submittedName>
        <fullName evidence="1">Uncharacterized protein</fullName>
    </submittedName>
</protein>
<dbReference type="AlphaFoldDB" id="E3N086"/>
<sequence>MSETLKFHSLLNFQLYLNEEGDKVLAKFSEAINQLSMGTTGLSVWQASCDLANLFRLVPSSEYKRVVELGSGCGVSGMAISKLSNCEVVLTDYDDNVLDLLKKNAVKNGLMSEEDGDTSINQAKIRCLDWCDFDFTEWKEPADLIIAADVVYDTALLASLCSVLRLLLRTAKAAIVACTRRNEASIGCFEHHLKCAKLEIVEYFEYENGEYRTLDDLYYTHPSNFPFFSSLKTPTIFYNIQPKK</sequence>
<reference evidence="1" key="1">
    <citation type="submission" date="2007-07" db="EMBL/GenBank/DDBJ databases">
        <title>PCAP assembly of the Caenorhabditis remanei genome.</title>
        <authorList>
            <consortium name="The Caenorhabditis remanei Sequencing Consortium"/>
            <person name="Wilson R.K."/>
        </authorList>
    </citation>
    <scope>NUCLEOTIDE SEQUENCE [LARGE SCALE GENOMIC DNA]</scope>
    <source>
        <strain evidence="1">PB4641</strain>
    </source>
</reference>
<dbReference type="SUPFAM" id="SSF53335">
    <property type="entry name" value="S-adenosyl-L-methionine-dependent methyltransferases"/>
    <property type="match status" value="1"/>
</dbReference>
<dbReference type="FunCoup" id="E3N086">
    <property type="interactions" value="1538"/>
</dbReference>
<dbReference type="OrthoDB" id="275715at2759"/>
<evidence type="ECO:0000313" key="2">
    <source>
        <dbReference type="Proteomes" id="UP000008281"/>
    </source>
</evidence>
<dbReference type="InterPro" id="IPR019410">
    <property type="entry name" value="Methyltransf_16"/>
</dbReference>
<dbReference type="Gene3D" id="3.40.50.150">
    <property type="entry name" value="Vaccinia Virus protein VP39"/>
    <property type="match status" value="1"/>
</dbReference>
<dbReference type="PANTHER" id="PTHR14614">
    <property type="entry name" value="HEPATOCELLULAR CARCINOMA-ASSOCIATED ANTIGEN"/>
    <property type="match status" value="1"/>
</dbReference>
<dbReference type="Proteomes" id="UP000008281">
    <property type="component" value="Unassembled WGS sequence"/>
</dbReference>
<organism evidence="2">
    <name type="scientific">Caenorhabditis remanei</name>
    <name type="common">Caenorhabditis vulgaris</name>
    <dbReference type="NCBI Taxonomy" id="31234"/>
    <lineage>
        <taxon>Eukaryota</taxon>
        <taxon>Metazoa</taxon>
        <taxon>Ecdysozoa</taxon>
        <taxon>Nematoda</taxon>
        <taxon>Chromadorea</taxon>
        <taxon>Rhabditida</taxon>
        <taxon>Rhabditina</taxon>
        <taxon>Rhabditomorpha</taxon>
        <taxon>Rhabditoidea</taxon>
        <taxon>Rhabditidae</taxon>
        <taxon>Peloderinae</taxon>
        <taxon>Caenorhabditis</taxon>
    </lineage>
</organism>
<dbReference type="eggNOG" id="KOG2497">
    <property type="taxonomic scope" value="Eukaryota"/>
</dbReference>
<dbReference type="HOGENOM" id="CLU_1138927_0_0_1"/>
<dbReference type="RefSeq" id="XP_003098193.2">
    <property type="nucleotide sequence ID" value="XM_003098145.2"/>
</dbReference>
<dbReference type="GeneID" id="9800419"/>
<dbReference type="EMBL" id="DS268504">
    <property type="protein sequence ID" value="EFP13297.1"/>
    <property type="molecule type" value="Genomic_DNA"/>
</dbReference>
<proteinExistence type="predicted"/>
<dbReference type="GO" id="GO:0032991">
    <property type="term" value="C:protein-containing complex"/>
    <property type="evidence" value="ECO:0007669"/>
    <property type="project" value="TreeGrafter"/>
</dbReference>
<dbReference type="InterPro" id="IPR029063">
    <property type="entry name" value="SAM-dependent_MTases_sf"/>
</dbReference>
<accession>E3N086</accession>
<dbReference type="CTD" id="9800419"/>
<dbReference type="OMA" id="CTRRNEA"/>
<dbReference type="STRING" id="31234.E3N086"/>
<dbReference type="InParanoid" id="E3N086"/>
<dbReference type="KEGG" id="crq:GCK72_009292"/>